<feature type="domain" description="HTH luxR-type" evidence="4">
    <location>
        <begin position="234"/>
        <end position="299"/>
    </location>
</feature>
<evidence type="ECO:0000313" key="5">
    <source>
        <dbReference type="EMBL" id="SDZ72779.1"/>
    </source>
</evidence>
<dbReference type="SUPFAM" id="SSF46894">
    <property type="entry name" value="C-terminal effector domain of the bipartite response regulators"/>
    <property type="match status" value="1"/>
</dbReference>
<dbReference type="CDD" id="cd06170">
    <property type="entry name" value="LuxR_C_like"/>
    <property type="match status" value="1"/>
</dbReference>
<evidence type="ECO:0000259" key="4">
    <source>
        <dbReference type="PROSITE" id="PS50043"/>
    </source>
</evidence>
<dbReference type="Pfam" id="PF00196">
    <property type="entry name" value="GerE"/>
    <property type="match status" value="1"/>
</dbReference>
<dbReference type="PRINTS" id="PR00038">
    <property type="entry name" value="HTHLUXR"/>
</dbReference>
<dbReference type="InterPro" id="IPR016032">
    <property type="entry name" value="Sig_transdc_resp-reg_C-effctor"/>
</dbReference>
<dbReference type="PANTHER" id="PTHR44688">
    <property type="entry name" value="DNA-BINDING TRANSCRIPTIONAL ACTIVATOR DEVR_DOSR"/>
    <property type="match status" value="1"/>
</dbReference>
<organism evidence="5 6">
    <name type="scientific">Selenomonas ruminantium</name>
    <dbReference type="NCBI Taxonomy" id="971"/>
    <lineage>
        <taxon>Bacteria</taxon>
        <taxon>Bacillati</taxon>
        <taxon>Bacillota</taxon>
        <taxon>Negativicutes</taxon>
        <taxon>Selenomonadales</taxon>
        <taxon>Selenomonadaceae</taxon>
        <taxon>Selenomonas</taxon>
    </lineage>
</organism>
<sequence>MQVKELYLEKAGLVWPAFLVYNEADVCYGICVLITNPQERQECMLQLNEQECWQMSTGLTRIMTASVEDFRHIVFEVLSEIAPFDCGVSYVVKNNPNHKDCLEPLAHPQAKFVPTVTEIFRAAELAHKSSAYTSMEWQNKSFIFRDSDMFSEEFLSNTEIGRMIHDEWGMSYACKIFLVHNDLLLGKFWLLRQEESGNFQEKELFRLRLLEPLVTRKMYEFHPQNDKGRYAKKVLTERFGLTDRERQITGLICRGMTNQQIADKLFCAETTVKKHISSIAKKMNVSNRTEIFHCCLMENAVQSFI</sequence>
<gene>
    <name evidence="5" type="ORF">SAMN05660648_00064</name>
</gene>
<dbReference type="EMBL" id="FNQG01000002">
    <property type="protein sequence ID" value="SDZ72779.1"/>
    <property type="molecule type" value="Genomic_DNA"/>
</dbReference>
<dbReference type="GO" id="GO:0006355">
    <property type="term" value="P:regulation of DNA-templated transcription"/>
    <property type="evidence" value="ECO:0007669"/>
    <property type="project" value="InterPro"/>
</dbReference>
<dbReference type="PROSITE" id="PS00622">
    <property type="entry name" value="HTH_LUXR_1"/>
    <property type="match status" value="1"/>
</dbReference>
<dbReference type="InterPro" id="IPR036388">
    <property type="entry name" value="WH-like_DNA-bd_sf"/>
</dbReference>
<dbReference type="InterPro" id="IPR000792">
    <property type="entry name" value="Tscrpt_reg_LuxR_C"/>
</dbReference>
<dbReference type="SMART" id="SM00421">
    <property type="entry name" value="HTH_LUXR"/>
    <property type="match status" value="1"/>
</dbReference>
<name>A0A1H3VDG7_SELRU</name>
<evidence type="ECO:0000256" key="2">
    <source>
        <dbReference type="ARBA" id="ARBA00023125"/>
    </source>
</evidence>
<keyword evidence="3" id="KW-0804">Transcription</keyword>
<dbReference type="Proteomes" id="UP000183469">
    <property type="component" value="Unassembled WGS sequence"/>
</dbReference>
<dbReference type="Gene3D" id="1.10.10.10">
    <property type="entry name" value="Winged helix-like DNA-binding domain superfamily/Winged helix DNA-binding domain"/>
    <property type="match status" value="1"/>
</dbReference>
<dbReference type="AlphaFoldDB" id="A0A1H3VDG7"/>
<protein>
    <submittedName>
        <fullName evidence="5">Regulatory protein, luxR family</fullName>
    </submittedName>
</protein>
<dbReference type="PANTHER" id="PTHR44688:SF16">
    <property type="entry name" value="DNA-BINDING TRANSCRIPTIONAL ACTIVATOR DEVR_DOSR"/>
    <property type="match status" value="1"/>
</dbReference>
<evidence type="ECO:0000313" key="6">
    <source>
        <dbReference type="Proteomes" id="UP000183469"/>
    </source>
</evidence>
<accession>A0A1H3VDG7</accession>
<keyword evidence="2" id="KW-0238">DNA-binding</keyword>
<evidence type="ECO:0000256" key="3">
    <source>
        <dbReference type="ARBA" id="ARBA00023163"/>
    </source>
</evidence>
<proteinExistence type="predicted"/>
<keyword evidence="1" id="KW-0805">Transcription regulation</keyword>
<dbReference type="GO" id="GO:0003677">
    <property type="term" value="F:DNA binding"/>
    <property type="evidence" value="ECO:0007669"/>
    <property type="project" value="UniProtKB-KW"/>
</dbReference>
<reference evidence="5 6" key="1">
    <citation type="submission" date="2016-10" db="EMBL/GenBank/DDBJ databases">
        <authorList>
            <person name="de Groot N.N."/>
        </authorList>
    </citation>
    <scope>NUCLEOTIDE SEQUENCE [LARGE SCALE GENOMIC DNA]</scope>
    <source>
        <strain evidence="5 6">DSM 2872</strain>
    </source>
</reference>
<evidence type="ECO:0000256" key="1">
    <source>
        <dbReference type="ARBA" id="ARBA00023015"/>
    </source>
</evidence>
<dbReference type="PROSITE" id="PS50043">
    <property type="entry name" value="HTH_LUXR_2"/>
    <property type="match status" value="1"/>
</dbReference>